<feature type="domain" description="ABM" evidence="1">
    <location>
        <begin position="12"/>
        <end position="82"/>
    </location>
</feature>
<reference evidence="2 3" key="1">
    <citation type="submission" date="2019-11" db="EMBL/GenBank/DDBJ databases">
        <title>Draft Whole-Genome sequence of the marine photosynthetic bacterium Rhodovulum strictum DSM 11289.</title>
        <authorList>
            <person name="Kyndt J.A."/>
            <person name="Meyer T.E."/>
        </authorList>
    </citation>
    <scope>NUCLEOTIDE SEQUENCE [LARGE SCALE GENOMIC DNA]</scope>
    <source>
        <strain evidence="2 3">DSM 11289</strain>
    </source>
</reference>
<evidence type="ECO:0000259" key="1">
    <source>
        <dbReference type="Pfam" id="PF03992"/>
    </source>
</evidence>
<dbReference type="InterPro" id="IPR052936">
    <property type="entry name" value="Jasmonate_Hydroxylase-like"/>
</dbReference>
<dbReference type="OrthoDB" id="9797060at2"/>
<dbReference type="Proteomes" id="UP000466730">
    <property type="component" value="Unassembled WGS sequence"/>
</dbReference>
<evidence type="ECO:0000313" key="3">
    <source>
        <dbReference type="Proteomes" id="UP000466730"/>
    </source>
</evidence>
<accession>A0A844B9Q1</accession>
<gene>
    <name evidence="2" type="ORF">GH815_15150</name>
</gene>
<protein>
    <recommendedName>
        <fullName evidence="1">ABM domain-containing protein</fullName>
    </recommendedName>
</protein>
<sequence>MPPPGAAPAMQCLFFDVRPKPGHMDAYFAHVDRLRPILARHRGLIYLERFRPLDDPEALLSHQFWADEAAITAWRRDIAHRASQWAGQRLHFESYRIRVGPQAVHSPEGAARWLVAAYGPAPAAIGRGYESVTRPGRFVTLAEASGGAAAQALAEGMAPGADEIRVFAITRDYTMTDRAEAPGYCPVSGRSR</sequence>
<dbReference type="AlphaFoldDB" id="A0A844B9Q1"/>
<name>A0A844B9Q1_9RHOB</name>
<proteinExistence type="predicted"/>
<dbReference type="PANTHER" id="PTHR37811:SF2">
    <property type="entry name" value="ABM DOMAIN-CONTAINING PROTEIN"/>
    <property type="match status" value="1"/>
</dbReference>
<comment type="caution">
    <text evidence="2">The sequence shown here is derived from an EMBL/GenBank/DDBJ whole genome shotgun (WGS) entry which is preliminary data.</text>
</comment>
<dbReference type="Gene3D" id="3.30.70.100">
    <property type="match status" value="1"/>
</dbReference>
<dbReference type="Pfam" id="PF03992">
    <property type="entry name" value="ABM"/>
    <property type="match status" value="1"/>
</dbReference>
<evidence type="ECO:0000313" key="2">
    <source>
        <dbReference type="EMBL" id="MRH22320.1"/>
    </source>
</evidence>
<dbReference type="SUPFAM" id="SSF54909">
    <property type="entry name" value="Dimeric alpha+beta barrel"/>
    <property type="match status" value="1"/>
</dbReference>
<dbReference type="InterPro" id="IPR007138">
    <property type="entry name" value="ABM_dom"/>
</dbReference>
<dbReference type="EMBL" id="WJPO01000028">
    <property type="protein sequence ID" value="MRH22320.1"/>
    <property type="molecule type" value="Genomic_DNA"/>
</dbReference>
<organism evidence="2 3">
    <name type="scientific">Rhodovulum strictum</name>
    <dbReference type="NCBI Taxonomy" id="58314"/>
    <lineage>
        <taxon>Bacteria</taxon>
        <taxon>Pseudomonadati</taxon>
        <taxon>Pseudomonadota</taxon>
        <taxon>Alphaproteobacteria</taxon>
        <taxon>Rhodobacterales</taxon>
        <taxon>Paracoccaceae</taxon>
        <taxon>Rhodovulum</taxon>
    </lineage>
</organism>
<keyword evidence="3" id="KW-1185">Reference proteome</keyword>
<dbReference type="PANTHER" id="PTHR37811">
    <property type="entry name" value="BLL5343 PROTEIN"/>
    <property type="match status" value="1"/>
</dbReference>
<dbReference type="InterPro" id="IPR011008">
    <property type="entry name" value="Dimeric_a/b-barrel"/>
</dbReference>